<dbReference type="Proteomes" id="UP000814003">
    <property type="component" value="Unassembled WGS sequence"/>
</dbReference>
<keyword evidence="3" id="KW-1185">Reference proteome</keyword>
<dbReference type="EMBL" id="WKED01000055">
    <property type="protein sequence ID" value="MCF5109664.1"/>
    <property type="molecule type" value="Genomic_DNA"/>
</dbReference>
<protein>
    <recommendedName>
        <fullName evidence="4">DUF2188 domain-containing protein</fullName>
    </recommendedName>
</protein>
<reference evidence="2 3" key="1">
    <citation type="submission" date="2019-11" db="EMBL/GenBank/DDBJ databases">
        <title>Epiphytic Pseudomonas syringae from cherry orchards.</title>
        <authorList>
            <person name="Hulin M.T."/>
        </authorList>
    </citation>
    <scope>NUCLEOTIDE SEQUENCE [LARGE SCALE GENOMIC DNA]</scope>
    <source>
        <strain evidence="2 3">PA-6-5B</strain>
    </source>
</reference>
<organism evidence="2 3">
    <name type="scientific">Pseudomonas gessardii</name>
    <dbReference type="NCBI Taxonomy" id="78544"/>
    <lineage>
        <taxon>Bacteria</taxon>
        <taxon>Pseudomonadati</taxon>
        <taxon>Pseudomonadota</taxon>
        <taxon>Gammaproteobacteria</taxon>
        <taxon>Pseudomonadales</taxon>
        <taxon>Pseudomonadaceae</taxon>
        <taxon>Pseudomonas</taxon>
    </lineage>
</organism>
<evidence type="ECO:0008006" key="4">
    <source>
        <dbReference type="Google" id="ProtNLM"/>
    </source>
</evidence>
<proteinExistence type="predicted"/>
<evidence type="ECO:0000256" key="1">
    <source>
        <dbReference type="SAM" id="MobiDB-lite"/>
    </source>
</evidence>
<feature type="region of interest" description="Disordered" evidence="1">
    <location>
        <begin position="51"/>
        <end position="70"/>
    </location>
</feature>
<evidence type="ECO:0000313" key="2">
    <source>
        <dbReference type="EMBL" id="MCF5109664.1"/>
    </source>
</evidence>
<dbReference type="RefSeq" id="WP_236309832.1">
    <property type="nucleotide sequence ID" value="NZ_WKED01000055.1"/>
</dbReference>
<name>A0ABS9FBC8_9PSED</name>
<accession>A0ABS9FBC8</accession>
<sequence>MTIKITVRLSSGSYHARALRLGVTASSAEGARSAAVAVCRKLNIDPGLLEQIPDDDTSATFTHSNKEQPA</sequence>
<evidence type="ECO:0000313" key="3">
    <source>
        <dbReference type="Proteomes" id="UP000814003"/>
    </source>
</evidence>
<gene>
    <name evidence="2" type="ORF">GIW56_22805</name>
</gene>
<comment type="caution">
    <text evidence="2">The sequence shown here is derived from an EMBL/GenBank/DDBJ whole genome shotgun (WGS) entry which is preliminary data.</text>
</comment>